<protein>
    <submittedName>
        <fullName evidence="3">Uncharacterized protein</fullName>
    </submittedName>
</protein>
<reference evidence="3 4" key="1">
    <citation type="journal article" date="2014" name="Proc. Natl. Acad. Sci. U.S.A.">
        <title>Trajectory and genomic determinants of fungal-pathogen speciation and host adaptation.</title>
        <authorList>
            <person name="Hu X."/>
            <person name="Xiao G."/>
            <person name="Zheng P."/>
            <person name="Shang Y."/>
            <person name="Su Y."/>
            <person name="Zhang X."/>
            <person name="Liu X."/>
            <person name="Zhan S."/>
            <person name="St Leger R.J."/>
            <person name="Wang C."/>
        </authorList>
    </citation>
    <scope>NUCLEOTIDE SEQUENCE [LARGE SCALE GENOMIC DNA]</scope>
    <source>
        <strain evidence="3 4">ARSEF 1941</strain>
    </source>
</reference>
<evidence type="ECO:0000256" key="1">
    <source>
        <dbReference type="SAM" id="MobiDB-lite"/>
    </source>
</evidence>
<dbReference type="HOGENOM" id="CLU_1435443_0_0_1"/>
<feature type="transmembrane region" description="Helical" evidence="2">
    <location>
        <begin position="15"/>
        <end position="40"/>
    </location>
</feature>
<comment type="caution">
    <text evidence="3">The sequence shown here is derived from an EMBL/GenBank/DDBJ whole genome shotgun (WGS) entry which is preliminary data.</text>
</comment>
<evidence type="ECO:0000313" key="4">
    <source>
        <dbReference type="Proteomes" id="UP000030816"/>
    </source>
</evidence>
<gene>
    <name evidence="3" type="ORF">MAM_02535</name>
</gene>
<name>A0A0B2X1U8_METAS</name>
<evidence type="ECO:0000256" key="2">
    <source>
        <dbReference type="SAM" id="Phobius"/>
    </source>
</evidence>
<dbReference type="OrthoDB" id="5091726at2759"/>
<feature type="compositionally biased region" description="Basic and acidic residues" evidence="1">
    <location>
        <begin position="161"/>
        <end position="182"/>
    </location>
</feature>
<accession>A0A0B2X1U8</accession>
<keyword evidence="4" id="KW-1185">Reference proteome</keyword>
<organism evidence="3 4">
    <name type="scientific">Metarhizium album (strain ARSEF 1941)</name>
    <dbReference type="NCBI Taxonomy" id="1081103"/>
    <lineage>
        <taxon>Eukaryota</taxon>
        <taxon>Fungi</taxon>
        <taxon>Dikarya</taxon>
        <taxon>Ascomycota</taxon>
        <taxon>Pezizomycotina</taxon>
        <taxon>Sordariomycetes</taxon>
        <taxon>Hypocreomycetidae</taxon>
        <taxon>Hypocreales</taxon>
        <taxon>Clavicipitaceae</taxon>
        <taxon>Metarhizium</taxon>
    </lineage>
</organism>
<dbReference type="RefSeq" id="XP_040680748.1">
    <property type="nucleotide sequence ID" value="XM_040821334.1"/>
</dbReference>
<dbReference type="EMBL" id="AZHE01000004">
    <property type="protein sequence ID" value="KHN99682.1"/>
    <property type="molecule type" value="Genomic_DNA"/>
</dbReference>
<dbReference type="AlphaFoldDB" id="A0A0B2X1U8"/>
<keyword evidence="2" id="KW-1133">Transmembrane helix</keyword>
<keyword evidence="2" id="KW-0812">Transmembrane</keyword>
<keyword evidence="2" id="KW-0472">Membrane</keyword>
<feature type="region of interest" description="Disordered" evidence="1">
    <location>
        <begin position="152"/>
        <end position="195"/>
    </location>
</feature>
<feature type="compositionally biased region" description="Acidic residues" evidence="1">
    <location>
        <begin position="183"/>
        <end position="195"/>
    </location>
</feature>
<evidence type="ECO:0000313" key="3">
    <source>
        <dbReference type="EMBL" id="KHN99682.1"/>
    </source>
</evidence>
<dbReference type="GeneID" id="63736990"/>
<dbReference type="Proteomes" id="UP000030816">
    <property type="component" value="Unassembled WGS sequence"/>
</dbReference>
<sequence length="195" mass="21547">MSYATRDMEQSRLEIILLAGGVLVLVLFLGVFILVCVRIAHSNSPLKRHRTEAWGGSWNERWDTGPSPPGQDEGVFGNVRQHSVSIAGDVRNELTGLERLMASDMADHDVVSWQRCIENDVDSVRHNTTPGELDHHPSGHMLGDDVSNWYDLADSPGSSTGRDREGGIATKRPERAMVHGDSCDLEAQDSYDSEH</sequence>
<proteinExistence type="predicted"/>